<feature type="non-terminal residue" evidence="2">
    <location>
        <position position="102"/>
    </location>
</feature>
<feature type="signal peptide" evidence="1">
    <location>
        <begin position="1"/>
        <end position="26"/>
    </location>
</feature>
<feature type="chain" id="PRO_5002393440" evidence="1">
    <location>
        <begin position="27"/>
        <end position="102"/>
    </location>
</feature>
<dbReference type="HOGENOM" id="CLU_2283599_0_0_12"/>
<dbReference type="AlphaFoldDB" id="A0A0E2E8V8"/>
<evidence type="ECO:0000313" key="2">
    <source>
        <dbReference type="EMBL" id="EMB36280.1"/>
    </source>
</evidence>
<organism evidence="2">
    <name type="scientific">Treponema denticola H-22</name>
    <dbReference type="NCBI Taxonomy" id="999432"/>
    <lineage>
        <taxon>Bacteria</taxon>
        <taxon>Pseudomonadati</taxon>
        <taxon>Spirochaetota</taxon>
        <taxon>Spirochaetia</taxon>
        <taxon>Spirochaetales</taxon>
        <taxon>Treponemataceae</taxon>
        <taxon>Treponema</taxon>
    </lineage>
</organism>
<keyword evidence="1" id="KW-0732">Signal</keyword>
<dbReference type="EMBL" id="AGDV01000001">
    <property type="protein sequence ID" value="EMB36280.1"/>
    <property type="molecule type" value="Genomic_DNA"/>
</dbReference>
<name>A0A0E2E8V8_TREDN</name>
<protein>
    <submittedName>
        <fullName evidence="2">Uncharacterized protein</fullName>
    </submittedName>
</protein>
<sequence>MLLKTKIGLFKKSLFLCLFLIMGSFAVGQNFDLAGFGYTDGPPVAYFIKFQKGNKIEISWYNAKEEEVKKIYTYKKKYIGRFPLFELDADMPDDLYANLDPK</sequence>
<evidence type="ECO:0000256" key="1">
    <source>
        <dbReference type="SAM" id="SignalP"/>
    </source>
</evidence>
<reference evidence="2" key="1">
    <citation type="submission" date="2012-01" db="EMBL/GenBank/DDBJ databases">
        <title>The Genome Sequence of Treponema denticola H-22.</title>
        <authorList>
            <consortium name="The Broad Institute Genome Sequencing Platform"/>
            <person name="Earl A."/>
            <person name="Ward D."/>
            <person name="Feldgarden M."/>
            <person name="Gevers D."/>
            <person name="Blanton J.M."/>
            <person name="Fenno C.J."/>
            <person name="Baranova O.V."/>
            <person name="Mathney J."/>
            <person name="Dewhirst F.E."/>
            <person name="Izard J."/>
            <person name="Young S.K."/>
            <person name="Zeng Q."/>
            <person name="Gargeya S."/>
            <person name="Fitzgerald M."/>
            <person name="Haas B."/>
            <person name="Abouelleil A."/>
            <person name="Alvarado L."/>
            <person name="Arachchi H.M."/>
            <person name="Berlin A."/>
            <person name="Chapman S.B."/>
            <person name="Gearin G."/>
            <person name="Goldberg J."/>
            <person name="Griggs A."/>
            <person name="Gujja S."/>
            <person name="Hansen M."/>
            <person name="Heiman D."/>
            <person name="Howarth C."/>
            <person name="Larimer J."/>
            <person name="Lui A."/>
            <person name="MacDonald P.J.P."/>
            <person name="McCowen C."/>
            <person name="Montmayeur A."/>
            <person name="Murphy C."/>
            <person name="Neiman D."/>
            <person name="Pearson M."/>
            <person name="Priest M."/>
            <person name="Roberts A."/>
            <person name="Saif S."/>
            <person name="Shea T."/>
            <person name="Sisk P."/>
            <person name="Stolte C."/>
            <person name="Sykes S."/>
            <person name="Wortman J."/>
            <person name="Nusbaum C."/>
            <person name="Birren B."/>
        </authorList>
    </citation>
    <scope>NUCLEOTIDE SEQUENCE [LARGE SCALE GENOMIC DNA]</scope>
    <source>
        <strain evidence="2">H-22</strain>
    </source>
</reference>
<dbReference type="Proteomes" id="UP000011705">
    <property type="component" value="Chromosome"/>
</dbReference>
<gene>
    <name evidence="2" type="ORF">HMPREF9726_00472</name>
</gene>
<comment type="caution">
    <text evidence="2">The sequence shown here is derived from an EMBL/GenBank/DDBJ whole genome shotgun (WGS) entry which is preliminary data.</text>
</comment>
<dbReference type="PATRIC" id="fig|999432.5.peg.489"/>
<accession>A0A0E2E8V8</accession>
<proteinExistence type="predicted"/>